<proteinExistence type="predicted"/>
<feature type="region of interest" description="Disordered" evidence="1">
    <location>
        <begin position="29"/>
        <end position="71"/>
    </location>
</feature>
<dbReference type="Pfam" id="PF00487">
    <property type="entry name" value="FA_desaturase"/>
    <property type="match status" value="1"/>
</dbReference>
<dbReference type="EMBL" id="LAQI01000077">
    <property type="protein sequence ID" value="KKY22352.1"/>
    <property type="molecule type" value="Genomic_DNA"/>
</dbReference>
<feature type="transmembrane region" description="Helical" evidence="2">
    <location>
        <begin position="155"/>
        <end position="175"/>
    </location>
</feature>
<keyword evidence="2" id="KW-0472">Membrane</keyword>
<dbReference type="PANTHER" id="PTHR36459">
    <property type="entry name" value="ORF"/>
    <property type="match status" value="1"/>
</dbReference>
<dbReference type="GO" id="GO:0006629">
    <property type="term" value="P:lipid metabolic process"/>
    <property type="evidence" value="ECO:0007669"/>
    <property type="project" value="InterPro"/>
</dbReference>
<dbReference type="PANTHER" id="PTHR36459:SF1">
    <property type="entry name" value="FATTY ACID DESATURASE DOMAIN-CONTAINING PROTEIN-RELATED"/>
    <property type="match status" value="1"/>
</dbReference>
<dbReference type="InterPro" id="IPR005804">
    <property type="entry name" value="FA_desaturase_dom"/>
</dbReference>
<evidence type="ECO:0000313" key="5">
    <source>
        <dbReference type="Proteomes" id="UP000034182"/>
    </source>
</evidence>
<name>A0A0G2EHQ1_9PEZI</name>
<feature type="domain" description="Fatty acid desaturase" evidence="3">
    <location>
        <begin position="155"/>
        <end position="382"/>
    </location>
</feature>
<evidence type="ECO:0000259" key="3">
    <source>
        <dbReference type="Pfam" id="PF00487"/>
    </source>
</evidence>
<keyword evidence="2" id="KW-0812">Transmembrane</keyword>
<keyword evidence="2" id="KW-1133">Transmembrane helix</keyword>
<evidence type="ECO:0000256" key="2">
    <source>
        <dbReference type="SAM" id="Phobius"/>
    </source>
</evidence>
<dbReference type="AlphaFoldDB" id="A0A0G2EHQ1"/>
<dbReference type="Proteomes" id="UP000034182">
    <property type="component" value="Unassembled WGS sequence"/>
</dbReference>
<reference evidence="4 5" key="1">
    <citation type="submission" date="2015-03" db="EMBL/GenBank/DDBJ databases">
        <authorList>
            <person name="Morales-Cruz A."/>
            <person name="Amrine K.C."/>
            <person name="Cantu D."/>
        </authorList>
    </citation>
    <scope>NUCLEOTIDE SEQUENCE [LARGE SCALE GENOMIC DNA]</scope>
    <source>
        <strain evidence="4">DS831</strain>
    </source>
</reference>
<reference evidence="4 5" key="2">
    <citation type="submission" date="2015-05" db="EMBL/GenBank/DDBJ databases">
        <title>Distinctive expansion of gene families associated with plant cell wall degradation and secondary metabolism in the genomes of grapevine trunk pathogens.</title>
        <authorList>
            <person name="Lawrence D.P."/>
            <person name="Travadon R."/>
            <person name="Rolshausen P.E."/>
            <person name="Baumgartner K."/>
        </authorList>
    </citation>
    <scope>NUCLEOTIDE SEQUENCE [LARGE SCALE GENOMIC DNA]</scope>
    <source>
        <strain evidence="4">DS831</strain>
    </source>
</reference>
<gene>
    <name evidence="4" type="ORF">UCDDS831_g03517</name>
</gene>
<evidence type="ECO:0000256" key="1">
    <source>
        <dbReference type="SAM" id="MobiDB-lite"/>
    </source>
</evidence>
<sequence>MDPESFVDPYLTRSDLLLLKCLERDAAAKEPSARLPDASEDAAPPPQNGDVLRRRKDSANEDEQDVDHEDQSTIDALEAMNNPKHADFDPTVFILWDTPNIKLPQALDQYLFQPYLRWARTVVRVETDVVMLTHLILYATTSLPSALYLFYNFHWFHGILHWIMQIYFVGTYNLMMHQHIHMRGVLAKRNPWRILDHVFPFITDPLFGHTWNTYFYHHVRHHHVEGNGPDDLSSTIRYQRDDVRDLLRYVGRFVLLVWFDLPRYFISKGHVKTGLRCAASEFGTFGLWYLSSFINGRATVCVFLLPFMVLRFGLMVGNWGQHAFVDDEDPDSDFRSSITLIDVASNRFCFNDGYHTSHHLNPMRHWRQHPIAFLKQKRTYAREHALTFKNIDYIMISVRLAMKDYDHLAKCLVPMGDQIGMSLEERAAMLRRKTRAFTEEEIRAKFGKC</sequence>
<feature type="transmembrane region" description="Helical" evidence="2">
    <location>
        <begin position="286"/>
        <end position="310"/>
    </location>
</feature>
<evidence type="ECO:0000313" key="4">
    <source>
        <dbReference type="EMBL" id="KKY22352.1"/>
    </source>
</evidence>
<organism evidence="4 5">
    <name type="scientific">Diplodia seriata</name>
    <dbReference type="NCBI Taxonomy" id="420778"/>
    <lineage>
        <taxon>Eukaryota</taxon>
        <taxon>Fungi</taxon>
        <taxon>Dikarya</taxon>
        <taxon>Ascomycota</taxon>
        <taxon>Pezizomycotina</taxon>
        <taxon>Dothideomycetes</taxon>
        <taxon>Dothideomycetes incertae sedis</taxon>
        <taxon>Botryosphaeriales</taxon>
        <taxon>Botryosphaeriaceae</taxon>
        <taxon>Diplodia</taxon>
    </lineage>
</organism>
<protein>
    <submittedName>
        <fullName evidence="4">Putative acylamide-delta3desaturase</fullName>
    </submittedName>
</protein>
<comment type="caution">
    <text evidence="4">The sequence shown here is derived from an EMBL/GenBank/DDBJ whole genome shotgun (WGS) entry which is preliminary data.</text>
</comment>
<feature type="transmembrane region" description="Helical" evidence="2">
    <location>
        <begin position="129"/>
        <end position="149"/>
    </location>
</feature>
<accession>A0A0G2EHQ1</accession>